<proteinExistence type="predicted"/>
<name>X0HG53_FUSOX</name>
<dbReference type="Proteomes" id="UP000030676">
    <property type="component" value="Unassembled WGS sequence"/>
</dbReference>
<dbReference type="OrthoDB" id="3257981at2759"/>
<reference evidence="1" key="1">
    <citation type="submission" date="2011-11" db="EMBL/GenBank/DDBJ databases">
        <title>The Genome Sequence of Fusarium oxysporum PHW808.</title>
        <authorList>
            <consortium name="The Broad Institute Genome Sequencing Platform"/>
            <person name="Ma L.-J."/>
            <person name="Gale L.R."/>
            <person name="Schwartz D.C."/>
            <person name="Zhou S."/>
            <person name="Corby-Kistler H."/>
            <person name="Young S.K."/>
            <person name="Zeng Q."/>
            <person name="Gargeya S."/>
            <person name="Fitzgerald M."/>
            <person name="Haas B."/>
            <person name="Abouelleil A."/>
            <person name="Alvarado L."/>
            <person name="Arachchi H.M."/>
            <person name="Berlin A."/>
            <person name="Brown A."/>
            <person name="Chapman S.B."/>
            <person name="Chen Z."/>
            <person name="Dunbar C."/>
            <person name="Freedman E."/>
            <person name="Gearin G."/>
            <person name="Goldberg J."/>
            <person name="Griggs A."/>
            <person name="Gujja S."/>
            <person name="Heiman D."/>
            <person name="Howarth C."/>
            <person name="Larson L."/>
            <person name="Lui A."/>
            <person name="MacDonald P.J.P."/>
            <person name="Montmayeur A."/>
            <person name="Murphy C."/>
            <person name="Neiman D."/>
            <person name="Pearson M."/>
            <person name="Priest M."/>
            <person name="Roberts A."/>
            <person name="Saif S."/>
            <person name="Shea T."/>
            <person name="Shenoy N."/>
            <person name="Sisk P."/>
            <person name="Stolte C."/>
            <person name="Sykes S."/>
            <person name="Wortman J."/>
            <person name="Nusbaum C."/>
            <person name="Birren B."/>
        </authorList>
    </citation>
    <scope>NUCLEOTIDE SEQUENCE [LARGE SCALE GENOMIC DNA]</scope>
    <source>
        <strain evidence="1">54008</strain>
    </source>
</reference>
<sequence>MRSDYDLSNIMYGAETAAELDFYRALLLDTVMQGRPAASKCRLLQMPSEILAKIISFVAEGKKALQQLALVNSDCCGLSRACQFSDCTLDYSRN</sequence>
<protein>
    <recommendedName>
        <fullName evidence="2">F-box domain-containing protein</fullName>
    </recommendedName>
</protein>
<evidence type="ECO:0008006" key="2">
    <source>
        <dbReference type="Google" id="ProtNLM"/>
    </source>
</evidence>
<evidence type="ECO:0000313" key="1">
    <source>
        <dbReference type="EMBL" id="EXL75492.1"/>
    </source>
</evidence>
<reference evidence="1" key="2">
    <citation type="submission" date="2014-03" db="EMBL/GenBank/DDBJ databases">
        <title>The Genome Annotation of Fusarium oxysporum PHW808.</title>
        <authorList>
            <consortium name="The Broad Institute Genomics Platform"/>
            <person name="Ma L.-J."/>
            <person name="Corby-Kistler H."/>
            <person name="Broz K."/>
            <person name="Gale L.R."/>
            <person name="Jonkers W."/>
            <person name="O'Donnell K."/>
            <person name="Ploetz R."/>
            <person name="Steinberg C."/>
            <person name="Schwartz D.C."/>
            <person name="VanEtten H."/>
            <person name="Zhou S."/>
            <person name="Young S.K."/>
            <person name="Zeng Q."/>
            <person name="Gargeya S."/>
            <person name="Fitzgerald M."/>
            <person name="Abouelleil A."/>
            <person name="Alvarado L."/>
            <person name="Chapman S.B."/>
            <person name="Gainer-Dewar J."/>
            <person name="Goldberg J."/>
            <person name="Griggs A."/>
            <person name="Gujja S."/>
            <person name="Hansen M."/>
            <person name="Howarth C."/>
            <person name="Imamovic A."/>
            <person name="Ireland A."/>
            <person name="Larimer J."/>
            <person name="McCowan C."/>
            <person name="Murphy C."/>
            <person name="Pearson M."/>
            <person name="Poon T.W."/>
            <person name="Priest M."/>
            <person name="Roberts A."/>
            <person name="Saif S."/>
            <person name="Shea T."/>
            <person name="Sykes S."/>
            <person name="Wortman J."/>
            <person name="Nusbaum C."/>
            <person name="Birren B."/>
        </authorList>
    </citation>
    <scope>NUCLEOTIDE SEQUENCE</scope>
    <source>
        <strain evidence="1">54008</strain>
    </source>
</reference>
<dbReference type="AlphaFoldDB" id="X0HG53"/>
<accession>X0HG53</accession>
<dbReference type="EMBL" id="KK033194">
    <property type="protein sequence ID" value="EXL75492.1"/>
    <property type="molecule type" value="Genomic_DNA"/>
</dbReference>
<organism evidence="1">
    <name type="scientific">Fusarium oxysporum f. sp. conglutinans race 2 54008</name>
    <dbReference type="NCBI Taxonomy" id="1089457"/>
    <lineage>
        <taxon>Eukaryota</taxon>
        <taxon>Fungi</taxon>
        <taxon>Dikarya</taxon>
        <taxon>Ascomycota</taxon>
        <taxon>Pezizomycotina</taxon>
        <taxon>Sordariomycetes</taxon>
        <taxon>Hypocreomycetidae</taxon>
        <taxon>Hypocreales</taxon>
        <taxon>Nectriaceae</taxon>
        <taxon>Fusarium</taxon>
        <taxon>Fusarium oxysporum species complex</taxon>
    </lineage>
</organism>
<gene>
    <name evidence="1" type="ORF">FOPG_09508</name>
</gene>
<dbReference type="HOGENOM" id="CLU_2386253_0_0_1"/>